<gene>
    <name evidence="2" type="ORF">ATK78_1047</name>
</gene>
<sequence length="185" mass="19930">MKRILFLGDSLTAGYGLANVSLESLPALLQENINALKLEYKITNAGISGDTSAGGLQRVDVLLYEPVDVFVLELGANDILRGISPATTHKNLQAIISKVKNRYPAAKMLLLGMEIPAWIPGTLAASFRNIFRTLASDNDMALVPFLLDGVLGVKHLNLNDGLHPTAAGYRIVATKVWPVLKQLIG</sequence>
<evidence type="ECO:0000313" key="3">
    <source>
        <dbReference type="Proteomes" id="UP000295620"/>
    </source>
</evidence>
<dbReference type="OrthoDB" id="9786188at2"/>
<dbReference type="RefSeq" id="WP_133574951.1">
    <property type="nucleotide sequence ID" value="NZ_SNYC01000003.1"/>
</dbReference>
<protein>
    <submittedName>
        <fullName evidence="2">Acyl-CoA thioesterase-1</fullName>
    </submittedName>
</protein>
<dbReference type="EMBL" id="SNYC01000003">
    <property type="protein sequence ID" value="TDQ11917.1"/>
    <property type="molecule type" value="Genomic_DNA"/>
</dbReference>
<dbReference type="AlphaFoldDB" id="A0A4R6T0L1"/>
<proteinExistence type="predicted"/>
<dbReference type="PANTHER" id="PTHR30383">
    <property type="entry name" value="THIOESTERASE 1/PROTEASE 1/LYSOPHOSPHOLIPASE L1"/>
    <property type="match status" value="1"/>
</dbReference>
<dbReference type="Gene3D" id="3.40.50.1110">
    <property type="entry name" value="SGNH hydrolase"/>
    <property type="match status" value="1"/>
</dbReference>
<accession>A0A4R6T0L1</accession>
<dbReference type="CDD" id="cd01822">
    <property type="entry name" value="Lysophospholipase_L1_like"/>
    <property type="match status" value="1"/>
</dbReference>
<organism evidence="2 3">
    <name type="scientific">Pedobacter metabolipauper</name>
    <dbReference type="NCBI Taxonomy" id="425513"/>
    <lineage>
        <taxon>Bacteria</taxon>
        <taxon>Pseudomonadati</taxon>
        <taxon>Bacteroidota</taxon>
        <taxon>Sphingobacteriia</taxon>
        <taxon>Sphingobacteriales</taxon>
        <taxon>Sphingobacteriaceae</taxon>
        <taxon>Pedobacter</taxon>
    </lineage>
</organism>
<dbReference type="GO" id="GO:0006629">
    <property type="term" value="P:lipid metabolic process"/>
    <property type="evidence" value="ECO:0007669"/>
    <property type="project" value="InterPro"/>
</dbReference>
<keyword evidence="3" id="KW-1185">Reference proteome</keyword>
<comment type="caution">
    <text evidence="2">The sequence shown here is derived from an EMBL/GenBank/DDBJ whole genome shotgun (WGS) entry which is preliminary data.</text>
</comment>
<evidence type="ECO:0000259" key="1">
    <source>
        <dbReference type="Pfam" id="PF13472"/>
    </source>
</evidence>
<evidence type="ECO:0000313" key="2">
    <source>
        <dbReference type="EMBL" id="TDQ11917.1"/>
    </source>
</evidence>
<dbReference type="PANTHER" id="PTHR30383:SF5">
    <property type="entry name" value="SGNH HYDROLASE-TYPE ESTERASE DOMAIN-CONTAINING PROTEIN"/>
    <property type="match status" value="1"/>
</dbReference>
<dbReference type="Pfam" id="PF13472">
    <property type="entry name" value="Lipase_GDSL_2"/>
    <property type="match status" value="1"/>
</dbReference>
<dbReference type="Proteomes" id="UP000295620">
    <property type="component" value="Unassembled WGS sequence"/>
</dbReference>
<reference evidence="2 3" key="1">
    <citation type="submission" date="2019-03" db="EMBL/GenBank/DDBJ databases">
        <title>Genomic Encyclopedia of Archaeal and Bacterial Type Strains, Phase II (KMG-II): from individual species to whole genera.</title>
        <authorList>
            <person name="Goeker M."/>
        </authorList>
    </citation>
    <scope>NUCLEOTIDE SEQUENCE [LARGE SCALE GENOMIC DNA]</scope>
    <source>
        <strain evidence="2 3">DSM 19035</strain>
    </source>
</reference>
<dbReference type="GO" id="GO:0004622">
    <property type="term" value="F:phosphatidylcholine lysophospholipase activity"/>
    <property type="evidence" value="ECO:0007669"/>
    <property type="project" value="TreeGrafter"/>
</dbReference>
<dbReference type="PROSITE" id="PS01098">
    <property type="entry name" value="LIPASE_GDSL_SER"/>
    <property type="match status" value="1"/>
</dbReference>
<feature type="domain" description="SGNH hydrolase-type esterase" evidence="1">
    <location>
        <begin position="6"/>
        <end position="171"/>
    </location>
</feature>
<dbReference type="InterPro" id="IPR036514">
    <property type="entry name" value="SGNH_hydro_sf"/>
</dbReference>
<dbReference type="SUPFAM" id="SSF52266">
    <property type="entry name" value="SGNH hydrolase"/>
    <property type="match status" value="1"/>
</dbReference>
<dbReference type="InterPro" id="IPR008265">
    <property type="entry name" value="Lipase_GDSL_AS"/>
</dbReference>
<name>A0A4R6T0L1_9SPHI</name>
<dbReference type="InterPro" id="IPR013830">
    <property type="entry name" value="SGNH_hydro"/>
</dbReference>
<dbReference type="InterPro" id="IPR051532">
    <property type="entry name" value="Ester_Hydrolysis_Enzymes"/>
</dbReference>